<sequence>MSDLVELAHAADCWRGSCLNYFARTEAAVAKTLEAAQASGKLRNIRHLAGQRLSDLIALSGEIDATDKQKSALSKALKSWQSLEQNRQYLAHGVATIAVDQKGAWIAIYDLKTYRSNVGKEERWAVKQSEAEEFSSQLGQAFKLLSGQLGQFRKRIEAA</sequence>
<evidence type="ECO:0000313" key="2">
    <source>
        <dbReference type="Proteomes" id="UP000199331"/>
    </source>
</evidence>
<keyword evidence="2" id="KW-1185">Reference proteome</keyword>
<dbReference type="OrthoDB" id="7477678at2"/>
<proteinExistence type="predicted"/>
<organism evidence="1 2">
    <name type="scientific">Qipengyuania nanhaisediminis</name>
    <dbReference type="NCBI Taxonomy" id="604088"/>
    <lineage>
        <taxon>Bacteria</taxon>
        <taxon>Pseudomonadati</taxon>
        <taxon>Pseudomonadota</taxon>
        <taxon>Alphaproteobacteria</taxon>
        <taxon>Sphingomonadales</taxon>
        <taxon>Erythrobacteraceae</taxon>
        <taxon>Qipengyuania</taxon>
    </lineage>
</organism>
<accession>A0A1I5KT07</accession>
<name>A0A1I5KT07_9SPHN</name>
<dbReference type="AlphaFoldDB" id="A0A1I5KT07"/>
<protein>
    <submittedName>
        <fullName evidence="1">Uncharacterized protein</fullName>
    </submittedName>
</protein>
<reference evidence="2" key="1">
    <citation type="submission" date="2016-10" db="EMBL/GenBank/DDBJ databases">
        <authorList>
            <person name="Varghese N."/>
            <person name="Submissions S."/>
        </authorList>
    </citation>
    <scope>NUCLEOTIDE SEQUENCE [LARGE SCALE GENOMIC DNA]</scope>
    <source>
        <strain evidence="2">CGMCC 1.7715</strain>
    </source>
</reference>
<dbReference type="EMBL" id="FOWZ01000001">
    <property type="protein sequence ID" value="SFO88224.1"/>
    <property type="molecule type" value="Genomic_DNA"/>
</dbReference>
<dbReference type="RefSeq" id="WP_090477006.1">
    <property type="nucleotide sequence ID" value="NZ_FOWZ01000001.1"/>
</dbReference>
<gene>
    <name evidence="1" type="ORF">SAMN04488060_0511</name>
</gene>
<dbReference type="Proteomes" id="UP000199331">
    <property type="component" value="Unassembled WGS sequence"/>
</dbReference>
<dbReference type="STRING" id="604088.SAMN04488060_0511"/>
<evidence type="ECO:0000313" key="1">
    <source>
        <dbReference type="EMBL" id="SFO88224.1"/>
    </source>
</evidence>